<evidence type="ECO:0008006" key="4">
    <source>
        <dbReference type="Google" id="ProtNLM"/>
    </source>
</evidence>
<evidence type="ECO:0000256" key="2">
    <source>
        <dbReference type="SAM" id="Phobius"/>
    </source>
</evidence>
<evidence type="ECO:0000313" key="3">
    <source>
        <dbReference type="EMBL" id="CBI11032.1"/>
    </source>
</evidence>
<keyword evidence="2" id="KW-0472">Membrane</keyword>
<evidence type="ECO:0000256" key="1">
    <source>
        <dbReference type="SAM" id="MobiDB-lite"/>
    </source>
</evidence>
<keyword evidence="2" id="KW-1133">Transmembrane helix</keyword>
<proteinExistence type="predicted"/>
<reference evidence="3" key="1">
    <citation type="submission" date="2009-10" db="EMBL/GenBank/DDBJ databases">
        <title>Diversity of trophic interactions inside an arsenic-rich microbial ecosystem.</title>
        <authorList>
            <person name="Bertin P.N."/>
            <person name="Heinrich-Salmeron A."/>
            <person name="Pelletier E."/>
            <person name="Goulhen-Chollet F."/>
            <person name="Arsene-Ploetze F."/>
            <person name="Gallien S."/>
            <person name="Calteau A."/>
            <person name="Vallenet D."/>
            <person name="Casiot C."/>
            <person name="Chane-Woon-Ming B."/>
            <person name="Giloteaux L."/>
            <person name="Barakat M."/>
            <person name="Bonnefoy V."/>
            <person name="Bruneel O."/>
            <person name="Chandler M."/>
            <person name="Cleiss J."/>
            <person name="Duran R."/>
            <person name="Elbaz-Poulichet F."/>
            <person name="Fonknechten N."/>
            <person name="Lauga B."/>
            <person name="Mornico D."/>
            <person name="Ortet P."/>
            <person name="Schaeffer C."/>
            <person name="Siguier P."/>
            <person name="Alexander Thil Smith A."/>
            <person name="Van Dorsselaer A."/>
            <person name="Weissenbach J."/>
            <person name="Medigue C."/>
            <person name="Le Paslier D."/>
        </authorList>
    </citation>
    <scope>NUCLEOTIDE SEQUENCE</scope>
</reference>
<gene>
    <name evidence="3" type="ORF">CARN7_1842</name>
</gene>
<dbReference type="EMBL" id="CABR01000120">
    <property type="protein sequence ID" value="CBI11032.1"/>
    <property type="molecule type" value="Genomic_DNA"/>
</dbReference>
<dbReference type="AlphaFoldDB" id="E6QUV9"/>
<dbReference type="InterPro" id="IPR021457">
    <property type="entry name" value="DUF3108"/>
</dbReference>
<keyword evidence="2" id="KW-0812">Transmembrane</keyword>
<accession>E6QUV9</accession>
<comment type="caution">
    <text evidence="3">The sequence shown here is derived from an EMBL/GenBank/DDBJ whole genome shotgun (WGS) entry which is preliminary data.</text>
</comment>
<protein>
    <recommendedName>
        <fullName evidence="4">DUF3108 domain-containing protein</fullName>
    </recommendedName>
</protein>
<sequence length="367" mass="40245">MNPAGDPQGVQRKPVTPRKTLMPRAPSARRARTVLIWAIALSLLLHGVLLGGFHFGFSHFSVTQQPLQVRMIALPMPPIHPLSPAKPARRVVRRHHVARTIKTANQAQSAPVVSAPPMSTTEPVPVPGTVAPSPTPVAADTKPSPRIEQPATTTTLPAHFELQYHLLLGENGLPLGHASYVWIAEEDRYTLVSITQAEGLLALFQPGRLEQISTGHIRGNDLIPDDFEIQRGSDSADKSTHIHIDYTQQQATITHDGKQQTEPVPGSVQDILSVIFQLALHPPKTGTMLLYVSSGKEFKPYHVIAVGEERINTPLGMLRTLHLSWPAESDENAMDVWLDEDHNNAPVKIRIRQQGLGTLVQIITGMQ</sequence>
<feature type="transmembrane region" description="Helical" evidence="2">
    <location>
        <begin position="34"/>
        <end position="57"/>
    </location>
</feature>
<organism evidence="3">
    <name type="scientific">mine drainage metagenome</name>
    <dbReference type="NCBI Taxonomy" id="410659"/>
    <lineage>
        <taxon>unclassified sequences</taxon>
        <taxon>metagenomes</taxon>
        <taxon>ecological metagenomes</taxon>
    </lineage>
</organism>
<feature type="region of interest" description="Disordered" evidence="1">
    <location>
        <begin position="1"/>
        <end position="25"/>
    </location>
</feature>
<dbReference type="Pfam" id="PF11306">
    <property type="entry name" value="DUF3108"/>
    <property type="match status" value="1"/>
</dbReference>
<name>E6QUV9_9ZZZZ</name>